<sequence length="792" mass="87965">MAGFRRVVVLLACTGVLGARAVWAQAPGEDAPAGEVLSEEQLDALLDSPAAQPAGGELSEATFGPEQFASYFGEGTLARAKAEFDRGRYRRARTLLAQEQATLPVRFLMAQSAFNARDFATAAEEFATLAGEYTVLRDHCLLRAAQANEALRRWKLAAEQFAAVSAASPLYPEARFSLSNALERRRDFAGALDALAQLIESRKSRGPDAIRMKALMETCDLARAKGDYNAEHRALLEVWATSPLSREAQRAQQRLQGLPLPLKWRVRRAETFVELHYNVAAMEQLERMLPHLSLPEELACRAHLTYGKALRKERKHRRAIQVLTPVAQQCNTPEVRPQALYMLAYSQSVVEPEAAIPTYATLSRDYPEHGYADDALFFEAWLLQRVGQADAALARYEEVAGRYPAGNFSSEALFRAFWLHHRKGEHPAALASLQAVEQLPQAARTDEALWRAQYWHARMLEGQNALQEALSRYERIAMERPAAWYGILARSRLALLAPERLERAKASAEATTPSEPGEVWPLPLGTLAKDPRFTAGVELLRLGQRGAVQELLAVDHRALNEAPARLVFQILQRTGRGKAARHVARVSLRQEVHGPLSPASRPIWEATWPLAYRPLVERHARKARVDPDLLQGLIREESRFNPRARSSTGALGLTQLMPATARAVAATLKMPTVNEQVLLQPAENIRVGATYLGQLLDRFEGNPAFAVAAYNAGPHAVERWQKALPEAELDEWVEHISIEETREYVKRVLGSYGAYKLLYTAKTPLLRIGAERAAESSTGLVTREADAGTLKR</sequence>
<feature type="domain" description="Transglycosylase SLT" evidence="3">
    <location>
        <begin position="616"/>
        <end position="726"/>
    </location>
</feature>
<dbReference type="InterPro" id="IPR023346">
    <property type="entry name" value="Lysozyme-like_dom_sf"/>
</dbReference>
<dbReference type="EMBL" id="JAXIVS010000028">
    <property type="protein sequence ID" value="MDY7233126.1"/>
    <property type="molecule type" value="Genomic_DNA"/>
</dbReference>
<evidence type="ECO:0000256" key="1">
    <source>
        <dbReference type="ARBA" id="ARBA00007734"/>
    </source>
</evidence>
<dbReference type="SUPFAM" id="SSF53955">
    <property type="entry name" value="Lysozyme-like"/>
    <property type="match status" value="1"/>
</dbReference>
<dbReference type="Gene3D" id="1.25.40.10">
    <property type="entry name" value="Tetratricopeptide repeat domain"/>
    <property type="match status" value="3"/>
</dbReference>
<evidence type="ECO:0000313" key="5">
    <source>
        <dbReference type="Proteomes" id="UP001291309"/>
    </source>
</evidence>
<dbReference type="PANTHER" id="PTHR37423:SF2">
    <property type="entry name" value="MEMBRANE-BOUND LYTIC MUREIN TRANSGLYCOSYLASE C"/>
    <property type="match status" value="1"/>
</dbReference>
<dbReference type="SUPFAM" id="SSF48452">
    <property type="entry name" value="TPR-like"/>
    <property type="match status" value="1"/>
</dbReference>
<dbReference type="InterPro" id="IPR011990">
    <property type="entry name" value="TPR-like_helical_dom_sf"/>
</dbReference>
<accession>A0ABU5HIE2</accession>
<keyword evidence="5" id="KW-1185">Reference proteome</keyword>
<proteinExistence type="inferred from homology"/>
<comment type="similarity">
    <text evidence="1">Belongs to the transglycosylase Slt family.</text>
</comment>
<name>A0ABU5HIE2_9BACT</name>
<dbReference type="CDD" id="cd13401">
    <property type="entry name" value="Slt70-like"/>
    <property type="match status" value="1"/>
</dbReference>
<evidence type="ECO:0000313" key="4">
    <source>
        <dbReference type="EMBL" id="MDY7233126.1"/>
    </source>
</evidence>
<feature type="signal peptide" evidence="2">
    <location>
        <begin position="1"/>
        <end position="24"/>
    </location>
</feature>
<comment type="caution">
    <text evidence="4">The sequence shown here is derived from an EMBL/GenBank/DDBJ whole genome shotgun (WGS) entry which is preliminary data.</text>
</comment>
<dbReference type="Gene3D" id="1.10.530.10">
    <property type="match status" value="1"/>
</dbReference>
<keyword evidence="2" id="KW-0732">Signal</keyword>
<dbReference type="Pfam" id="PF01464">
    <property type="entry name" value="SLT"/>
    <property type="match status" value="1"/>
</dbReference>
<dbReference type="Proteomes" id="UP001291309">
    <property type="component" value="Unassembled WGS sequence"/>
</dbReference>
<organism evidence="4 5">
    <name type="scientific">Hyalangium rubrum</name>
    <dbReference type="NCBI Taxonomy" id="3103134"/>
    <lineage>
        <taxon>Bacteria</taxon>
        <taxon>Pseudomonadati</taxon>
        <taxon>Myxococcota</taxon>
        <taxon>Myxococcia</taxon>
        <taxon>Myxococcales</taxon>
        <taxon>Cystobacterineae</taxon>
        <taxon>Archangiaceae</taxon>
        <taxon>Hyalangium</taxon>
    </lineage>
</organism>
<dbReference type="RefSeq" id="WP_321551838.1">
    <property type="nucleotide sequence ID" value="NZ_JAXIVS010000028.1"/>
</dbReference>
<feature type="chain" id="PRO_5046984077" evidence="2">
    <location>
        <begin position="25"/>
        <end position="792"/>
    </location>
</feature>
<evidence type="ECO:0000256" key="2">
    <source>
        <dbReference type="SAM" id="SignalP"/>
    </source>
</evidence>
<dbReference type="InterPro" id="IPR008258">
    <property type="entry name" value="Transglycosylase_SLT_dom_1"/>
</dbReference>
<gene>
    <name evidence="4" type="ORF">SYV04_42455</name>
</gene>
<dbReference type="PANTHER" id="PTHR37423">
    <property type="entry name" value="SOLUBLE LYTIC MUREIN TRANSGLYCOSYLASE-RELATED"/>
    <property type="match status" value="1"/>
</dbReference>
<protein>
    <submittedName>
        <fullName evidence="4">Transglycosylase SLT domain-containing protein</fullName>
    </submittedName>
</protein>
<reference evidence="4 5" key="1">
    <citation type="submission" date="2023-12" db="EMBL/GenBank/DDBJ databases">
        <title>the genome sequence of Hyalangium sp. s54d21.</title>
        <authorList>
            <person name="Zhang X."/>
        </authorList>
    </citation>
    <scope>NUCLEOTIDE SEQUENCE [LARGE SCALE GENOMIC DNA]</scope>
    <source>
        <strain evidence="5">s54d21</strain>
    </source>
</reference>
<evidence type="ECO:0000259" key="3">
    <source>
        <dbReference type="Pfam" id="PF01464"/>
    </source>
</evidence>